<feature type="transmembrane region" description="Helical" evidence="2">
    <location>
        <begin position="86"/>
        <end position="106"/>
    </location>
</feature>
<name>A0AAE3FVF8_9EURY</name>
<evidence type="ECO:0000313" key="4">
    <source>
        <dbReference type="EMBL" id="MCL9816084.1"/>
    </source>
</evidence>
<dbReference type="AlphaFoldDB" id="A0AAE3FVF8"/>
<keyword evidence="2" id="KW-0812">Transmembrane</keyword>
<proteinExistence type="predicted"/>
<feature type="compositionally biased region" description="Polar residues" evidence="1">
    <location>
        <begin position="48"/>
        <end position="66"/>
    </location>
</feature>
<dbReference type="Pfam" id="PF09925">
    <property type="entry name" value="DUF2157"/>
    <property type="match status" value="1"/>
</dbReference>
<evidence type="ECO:0000256" key="2">
    <source>
        <dbReference type="SAM" id="Phobius"/>
    </source>
</evidence>
<comment type="caution">
    <text evidence="4">The sequence shown here is derived from an EMBL/GenBank/DDBJ whole genome shotgun (WGS) entry which is preliminary data.</text>
</comment>
<feature type="transmembrane region" description="Helical" evidence="2">
    <location>
        <begin position="147"/>
        <end position="168"/>
    </location>
</feature>
<accession>A0AAE3FVF8</accession>
<feature type="region of interest" description="Disordered" evidence="1">
    <location>
        <begin position="48"/>
        <end position="77"/>
    </location>
</feature>
<evidence type="ECO:0000259" key="3">
    <source>
        <dbReference type="Pfam" id="PF09925"/>
    </source>
</evidence>
<protein>
    <submittedName>
        <fullName evidence="4">DUF2157 domain-containing protein</fullName>
    </submittedName>
</protein>
<feature type="domain" description="DUF2157" evidence="3">
    <location>
        <begin position="35"/>
        <end position="193"/>
    </location>
</feature>
<feature type="transmembrane region" description="Helical" evidence="2">
    <location>
        <begin position="175"/>
        <end position="203"/>
    </location>
</feature>
<feature type="transmembrane region" description="Helical" evidence="2">
    <location>
        <begin position="215"/>
        <end position="234"/>
    </location>
</feature>
<feature type="transmembrane region" description="Helical" evidence="2">
    <location>
        <begin position="311"/>
        <end position="334"/>
    </location>
</feature>
<evidence type="ECO:0000256" key="1">
    <source>
        <dbReference type="SAM" id="MobiDB-lite"/>
    </source>
</evidence>
<sequence length="425" mass="45364">MVPPDSDSPPESEPTDQSTQTVSPRQWTWLTRELDRWEATDIISAEQSQRIRSQYQSEPETLSPSDTIADRDTAAEDSRTSRSRTVLALSLMGAFLVATGIFVYLVSNWDSIPTLLRAGLLASTPIGLFAGGWRLRHTVADSRVGHALWIAASATVGVSLFALNDLFLFGASNELLLAIWAATVILAGHIFTSLLTTVFGLGLGGWTVGLLSTSSMLLLPVGVYGILLIATAGAPRFPASSQLRDAYRLTGATGITISLLWIPAIWPRSFSGLSLQTELIGPLTLLISTVLLDTLLGSVRTDSLRKRWLDAIGWPLVSGVVLAGAAAVTTVAPFSGQSGFFLLHLCCLLFLLATVVVGYTGASIILVNTAIVLFFVQILVFLSSTIVDGLSGPVALVLSGILLLVIAGSLERGRTQFLARMRKAE</sequence>
<keyword evidence="2" id="KW-1133">Transmembrane helix</keyword>
<feature type="transmembrane region" description="Helical" evidence="2">
    <location>
        <begin position="366"/>
        <end position="387"/>
    </location>
</feature>
<feature type="transmembrane region" description="Helical" evidence="2">
    <location>
        <begin position="118"/>
        <end position="135"/>
    </location>
</feature>
<feature type="transmembrane region" description="Helical" evidence="2">
    <location>
        <begin position="279"/>
        <end position="299"/>
    </location>
</feature>
<feature type="transmembrane region" description="Helical" evidence="2">
    <location>
        <begin position="340"/>
        <end position="359"/>
    </location>
</feature>
<dbReference type="RefSeq" id="WP_250583022.1">
    <property type="nucleotide sequence ID" value="NZ_JAKRVX010000001.1"/>
</dbReference>
<feature type="region of interest" description="Disordered" evidence="1">
    <location>
        <begin position="1"/>
        <end position="26"/>
    </location>
</feature>
<dbReference type="Proteomes" id="UP001203207">
    <property type="component" value="Unassembled WGS sequence"/>
</dbReference>
<evidence type="ECO:0000313" key="5">
    <source>
        <dbReference type="Proteomes" id="UP001203207"/>
    </source>
</evidence>
<feature type="transmembrane region" description="Helical" evidence="2">
    <location>
        <begin position="246"/>
        <end position="267"/>
    </location>
</feature>
<feature type="transmembrane region" description="Helical" evidence="2">
    <location>
        <begin position="393"/>
        <end position="413"/>
    </location>
</feature>
<gene>
    <name evidence="4" type="ORF">AArcSt2_03925</name>
</gene>
<feature type="compositionally biased region" description="Basic and acidic residues" evidence="1">
    <location>
        <begin position="68"/>
        <end position="77"/>
    </location>
</feature>
<keyword evidence="2" id="KW-0472">Membrane</keyword>
<feature type="compositionally biased region" description="Polar residues" evidence="1">
    <location>
        <begin position="15"/>
        <end position="26"/>
    </location>
</feature>
<reference evidence="4" key="2">
    <citation type="submission" date="2022-02" db="EMBL/GenBank/DDBJ databases">
        <authorList>
            <person name="Elcheninov A.G."/>
            <person name="Sorokin D.Y."/>
            <person name="Kublanov I.V."/>
        </authorList>
    </citation>
    <scope>NUCLEOTIDE SEQUENCE</scope>
    <source>
        <strain evidence="4">AArc-St2</strain>
    </source>
</reference>
<keyword evidence="5" id="KW-1185">Reference proteome</keyword>
<dbReference type="InterPro" id="IPR018677">
    <property type="entry name" value="DUF2157"/>
</dbReference>
<organism evidence="4 5">
    <name type="scientific">Natronocalculus amylovorans</name>
    <dbReference type="NCBI Taxonomy" id="2917812"/>
    <lineage>
        <taxon>Archaea</taxon>
        <taxon>Methanobacteriati</taxon>
        <taxon>Methanobacteriota</taxon>
        <taxon>Stenosarchaea group</taxon>
        <taxon>Halobacteria</taxon>
        <taxon>Halobacteriales</taxon>
        <taxon>Haloferacaceae</taxon>
        <taxon>Natronocalculus</taxon>
    </lineage>
</organism>
<dbReference type="EMBL" id="JAKRVX010000001">
    <property type="protein sequence ID" value="MCL9816084.1"/>
    <property type="molecule type" value="Genomic_DNA"/>
</dbReference>
<reference evidence="4" key="1">
    <citation type="journal article" date="2022" name="Syst. Appl. Microbiol.">
        <title>Natronocalculus amylovorans gen. nov., sp. nov., and Natranaeroarchaeum aerophilus sp. nov., dominant culturable amylolytic natronoarchaea from hypersaline soda lakes in southwestern Siberia.</title>
        <authorList>
            <person name="Sorokin D.Y."/>
            <person name="Elcheninov A.G."/>
            <person name="Khizhniak T.V."/>
            <person name="Koenen M."/>
            <person name="Bale N.J."/>
            <person name="Damste J.S.S."/>
            <person name="Kublanov I.V."/>
        </authorList>
    </citation>
    <scope>NUCLEOTIDE SEQUENCE</scope>
    <source>
        <strain evidence="4">AArc-St2</strain>
    </source>
</reference>